<evidence type="ECO:0000256" key="1">
    <source>
        <dbReference type="SAM" id="SignalP"/>
    </source>
</evidence>
<accession>A0A3N0DRP0</accession>
<sequence>MKIILRTATTALGFLSLVGAGLVGQAAPASASTTTSFHAVWTGAVKVVLPNKFVFDLAGPADQMGATTVHAVATVNGLGLTCLAGLANTNVVQISGPDGTLTLTSKDVGCPNGVGTFHGTGVYTVTDGTGRYAGATGQGTLVGGADILTSTAQITADGTLTLP</sequence>
<keyword evidence="1" id="KW-0732">Signal</keyword>
<comment type="caution">
    <text evidence="2">The sequence shown here is derived from an EMBL/GenBank/DDBJ whole genome shotgun (WGS) entry which is preliminary data.</text>
</comment>
<dbReference type="EMBL" id="RJSG01000002">
    <property type="protein sequence ID" value="RNL78299.1"/>
    <property type="molecule type" value="Genomic_DNA"/>
</dbReference>
<proteinExistence type="predicted"/>
<protein>
    <submittedName>
        <fullName evidence="2">Uncharacterized protein</fullName>
    </submittedName>
</protein>
<feature type="chain" id="PRO_5018206577" evidence="1">
    <location>
        <begin position="32"/>
        <end position="163"/>
    </location>
</feature>
<reference evidence="2 3" key="1">
    <citation type="submission" date="2018-11" db="EMBL/GenBank/DDBJ databases">
        <authorList>
            <person name="Li F."/>
        </authorList>
    </citation>
    <scope>NUCLEOTIDE SEQUENCE [LARGE SCALE GENOMIC DNA]</scope>
    <source>
        <strain evidence="2 3">KIS18-7</strain>
    </source>
</reference>
<dbReference type="AlphaFoldDB" id="A0A3N0DRP0"/>
<feature type="signal peptide" evidence="1">
    <location>
        <begin position="1"/>
        <end position="31"/>
    </location>
</feature>
<keyword evidence="3" id="KW-1185">Reference proteome</keyword>
<dbReference type="RefSeq" id="WP_123232798.1">
    <property type="nucleotide sequence ID" value="NZ_RJSG01000002.1"/>
</dbReference>
<organism evidence="2 3">
    <name type="scientific">Nocardioides marmorisolisilvae</name>
    <dbReference type="NCBI Taxonomy" id="1542737"/>
    <lineage>
        <taxon>Bacteria</taxon>
        <taxon>Bacillati</taxon>
        <taxon>Actinomycetota</taxon>
        <taxon>Actinomycetes</taxon>
        <taxon>Propionibacteriales</taxon>
        <taxon>Nocardioidaceae</taxon>
        <taxon>Nocardioides</taxon>
    </lineage>
</organism>
<evidence type="ECO:0000313" key="3">
    <source>
        <dbReference type="Proteomes" id="UP000277094"/>
    </source>
</evidence>
<dbReference type="Proteomes" id="UP000277094">
    <property type="component" value="Unassembled WGS sequence"/>
</dbReference>
<evidence type="ECO:0000313" key="2">
    <source>
        <dbReference type="EMBL" id="RNL78299.1"/>
    </source>
</evidence>
<name>A0A3N0DRP0_9ACTN</name>
<gene>
    <name evidence="2" type="ORF">EFL95_04105</name>
</gene>